<dbReference type="Proteomes" id="UP000639772">
    <property type="component" value="Unassembled WGS sequence"/>
</dbReference>
<evidence type="ECO:0000256" key="5">
    <source>
        <dbReference type="ARBA" id="ARBA00023016"/>
    </source>
</evidence>
<evidence type="ECO:0000313" key="13">
    <source>
        <dbReference type="Proteomes" id="UP000636800"/>
    </source>
</evidence>
<dbReference type="FunFam" id="3.90.20.20:FF:000006">
    <property type="entry name" value="GrpE protein homolog"/>
    <property type="match status" value="1"/>
</dbReference>
<dbReference type="GO" id="GO:0006457">
    <property type="term" value="P:protein folding"/>
    <property type="evidence" value="ECO:0007669"/>
    <property type="project" value="InterPro"/>
</dbReference>
<dbReference type="Gene3D" id="3.90.20.20">
    <property type="match status" value="1"/>
</dbReference>
<evidence type="ECO:0000256" key="2">
    <source>
        <dbReference type="ARBA" id="ARBA00009054"/>
    </source>
</evidence>
<dbReference type="InterPro" id="IPR013805">
    <property type="entry name" value="GrpE_CC"/>
</dbReference>
<proteinExistence type="inferred from homology"/>
<accession>A0A835QIX1</accession>
<dbReference type="GO" id="GO:0051082">
    <property type="term" value="F:unfolded protein binding"/>
    <property type="evidence" value="ECO:0007669"/>
    <property type="project" value="TreeGrafter"/>
</dbReference>
<dbReference type="PANTHER" id="PTHR21237">
    <property type="entry name" value="GRPE PROTEIN"/>
    <property type="match status" value="1"/>
</dbReference>
<dbReference type="SUPFAM" id="SSF58014">
    <property type="entry name" value="Coiled-coil domain of nucleotide exchange factor GrpE"/>
    <property type="match status" value="1"/>
</dbReference>
<keyword evidence="9" id="KW-0175">Coiled coil</keyword>
<feature type="region of interest" description="Disordered" evidence="10">
    <location>
        <begin position="286"/>
        <end position="325"/>
    </location>
</feature>
<dbReference type="InterPro" id="IPR000740">
    <property type="entry name" value="GrpE"/>
</dbReference>
<keyword evidence="13" id="KW-1185">Reference proteome</keyword>
<dbReference type="Pfam" id="PF01025">
    <property type="entry name" value="GrpE"/>
    <property type="match status" value="1"/>
</dbReference>
<sequence>MASILRSSSLLPLSGIRITSLETPRSLPSLPTKQRGQVRPLRINPSTCIAKAFRFCSFIPSAASRQLQETEETEAQEIEEKPTDDGAVIENIPVAEEKLTSTVMTSLEAYKEALADNDQSKVSEIEAFLQSIEDEKMSLEEKVASLSEEFLVEKDRILRIGADFDNFRKRTEREKLSLVDNVRCEVLENLLPVLDNFERAKTQIKVETEGEEKINNSYQSIYKQFLEILTSLGVAPIETVGNAFDPMLHEAIMREESLEFEEGIIIQEFRRGFKLGEKLLRPSMVKVSAGPGPAKPKEQAETEAEVDNGEEELDQEEIKGGGDAI</sequence>
<gene>
    <name evidence="12" type="ORF">HPP92_016864</name>
    <name evidence="11" type="ORF">HPP92_017471</name>
</gene>
<feature type="compositionally biased region" description="Acidic residues" evidence="10">
    <location>
        <begin position="301"/>
        <end position="315"/>
    </location>
</feature>
<comment type="similarity">
    <text evidence="2 8">Belongs to the GrpE family.</text>
</comment>
<evidence type="ECO:0000256" key="3">
    <source>
        <dbReference type="ARBA" id="ARBA00011738"/>
    </source>
</evidence>
<comment type="subcellular location">
    <subcellularLocation>
        <location evidence="1">Cytoplasm</location>
    </subcellularLocation>
    <subcellularLocation>
        <location evidence="7">Mitochondrion matrix</location>
    </subcellularLocation>
</comment>
<evidence type="ECO:0000256" key="7">
    <source>
        <dbReference type="RuleBase" id="RU000640"/>
    </source>
</evidence>
<evidence type="ECO:0000256" key="8">
    <source>
        <dbReference type="RuleBase" id="RU004478"/>
    </source>
</evidence>
<dbReference type="NCBIfam" id="NF010741">
    <property type="entry name" value="PRK14143.1"/>
    <property type="match status" value="1"/>
</dbReference>
<comment type="function">
    <text evidence="7">Essential component of the PAM complex, a complex required for the translocation of transit peptide-containing proteins from the inner membrane into the mitochondrial matrix in an ATP-dependent manner.</text>
</comment>
<dbReference type="PANTHER" id="PTHR21237:SF27">
    <property type="entry name" value="GRPE PROTEIN HOMOLOG"/>
    <property type="match status" value="1"/>
</dbReference>
<evidence type="ECO:0000313" key="11">
    <source>
        <dbReference type="EMBL" id="KAG0470771.1"/>
    </source>
</evidence>
<evidence type="ECO:0000313" key="12">
    <source>
        <dbReference type="EMBL" id="KAG0472318.1"/>
    </source>
</evidence>
<dbReference type="InterPro" id="IPR009012">
    <property type="entry name" value="GrpE_head"/>
</dbReference>
<organism evidence="12 14">
    <name type="scientific">Vanilla planifolia</name>
    <name type="common">Vanilla</name>
    <dbReference type="NCBI Taxonomy" id="51239"/>
    <lineage>
        <taxon>Eukaryota</taxon>
        <taxon>Viridiplantae</taxon>
        <taxon>Streptophyta</taxon>
        <taxon>Embryophyta</taxon>
        <taxon>Tracheophyta</taxon>
        <taxon>Spermatophyta</taxon>
        <taxon>Magnoliopsida</taxon>
        <taxon>Liliopsida</taxon>
        <taxon>Asparagales</taxon>
        <taxon>Orchidaceae</taxon>
        <taxon>Vanilloideae</taxon>
        <taxon>Vanilleae</taxon>
        <taxon>Vanilla</taxon>
    </lineage>
</organism>
<dbReference type="PROSITE" id="PS01071">
    <property type="entry name" value="GRPE"/>
    <property type="match status" value="1"/>
</dbReference>
<dbReference type="GO" id="GO:0009507">
    <property type="term" value="C:chloroplast"/>
    <property type="evidence" value="ECO:0007669"/>
    <property type="project" value="TreeGrafter"/>
</dbReference>
<dbReference type="GO" id="GO:0000774">
    <property type="term" value="F:adenyl-nucleotide exchange factor activity"/>
    <property type="evidence" value="ECO:0007669"/>
    <property type="project" value="InterPro"/>
</dbReference>
<dbReference type="SUPFAM" id="SSF51064">
    <property type="entry name" value="Head domain of nucleotide exchange factor GrpE"/>
    <property type="match status" value="1"/>
</dbReference>
<keyword evidence="6 7" id="KW-0143">Chaperone</keyword>
<keyword evidence="5" id="KW-0346">Stress response</keyword>
<dbReference type="HAMAP" id="MF_01151">
    <property type="entry name" value="GrpE"/>
    <property type="match status" value="1"/>
</dbReference>
<evidence type="ECO:0000256" key="1">
    <source>
        <dbReference type="ARBA" id="ARBA00004496"/>
    </source>
</evidence>
<dbReference type="AlphaFoldDB" id="A0A835QIX1"/>
<dbReference type="EMBL" id="JADCNM010000008">
    <property type="protein sequence ID" value="KAG0472318.1"/>
    <property type="molecule type" value="Genomic_DNA"/>
</dbReference>
<evidence type="ECO:0000313" key="14">
    <source>
        <dbReference type="Proteomes" id="UP000639772"/>
    </source>
</evidence>
<dbReference type="OrthoDB" id="201635at2759"/>
<dbReference type="GO" id="GO:0042803">
    <property type="term" value="F:protein homodimerization activity"/>
    <property type="evidence" value="ECO:0007669"/>
    <property type="project" value="InterPro"/>
</dbReference>
<evidence type="ECO:0000256" key="4">
    <source>
        <dbReference type="ARBA" id="ARBA00022490"/>
    </source>
</evidence>
<dbReference type="PRINTS" id="PR00773">
    <property type="entry name" value="GRPEPROTEIN"/>
</dbReference>
<protein>
    <recommendedName>
        <fullName evidence="7">GrpE protein homolog</fullName>
    </recommendedName>
</protein>
<comment type="caution">
    <text evidence="12">The sequence shown here is derived from an EMBL/GenBank/DDBJ whole genome shotgun (WGS) entry which is preliminary data.</text>
</comment>
<dbReference type="GO" id="GO:0051087">
    <property type="term" value="F:protein-folding chaperone binding"/>
    <property type="evidence" value="ECO:0007669"/>
    <property type="project" value="InterPro"/>
</dbReference>
<dbReference type="GO" id="GO:0005759">
    <property type="term" value="C:mitochondrial matrix"/>
    <property type="evidence" value="ECO:0007669"/>
    <property type="project" value="UniProtKB-SubCell"/>
</dbReference>
<evidence type="ECO:0000256" key="9">
    <source>
        <dbReference type="SAM" id="Coils"/>
    </source>
</evidence>
<keyword evidence="4" id="KW-0963">Cytoplasm</keyword>
<reference evidence="13 14" key="1">
    <citation type="journal article" date="2020" name="Nat. Food">
        <title>A phased Vanilla planifolia genome enables genetic improvement of flavour and production.</title>
        <authorList>
            <person name="Hasing T."/>
            <person name="Tang H."/>
            <person name="Brym M."/>
            <person name="Khazi F."/>
            <person name="Huang T."/>
            <person name="Chambers A.H."/>
        </authorList>
    </citation>
    <scope>NUCLEOTIDE SEQUENCE [LARGE SCALE GENOMIC DNA]</scope>
    <source>
        <tissue evidence="12">Leaf</tissue>
    </source>
</reference>
<evidence type="ECO:0000256" key="10">
    <source>
        <dbReference type="SAM" id="MobiDB-lite"/>
    </source>
</evidence>
<comment type="subunit">
    <text evidence="3">Homodimer.</text>
</comment>
<feature type="compositionally biased region" description="Basic and acidic residues" evidence="10">
    <location>
        <begin position="316"/>
        <end position="325"/>
    </location>
</feature>
<dbReference type="CDD" id="cd00446">
    <property type="entry name" value="GrpE"/>
    <property type="match status" value="1"/>
</dbReference>
<dbReference type="EMBL" id="JADCNL010000008">
    <property type="protein sequence ID" value="KAG0470771.1"/>
    <property type="molecule type" value="Genomic_DNA"/>
</dbReference>
<keyword evidence="7" id="KW-0496">Mitochondrion</keyword>
<evidence type="ECO:0000256" key="6">
    <source>
        <dbReference type="ARBA" id="ARBA00023186"/>
    </source>
</evidence>
<feature type="coiled-coil region" evidence="9">
    <location>
        <begin position="122"/>
        <end position="149"/>
    </location>
</feature>
<dbReference type="Gene3D" id="2.30.22.10">
    <property type="entry name" value="Head domain of nucleotide exchange factor GrpE"/>
    <property type="match status" value="1"/>
</dbReference>
<dbReference type="Proteomes" id="UP000636800">
    <property type="component" value="Unassembled WGS sequence"/>
</dbReference>
<name>A0A835QIX1_VANPL</name>
<dbReference type="FunFam" id="2.30.22.10:FF:000001">
    <property type="entry name" value="Protein GrpE"/>
    <property type="match status" value="1"/>
</dbReference>